<reference evidence="2 3" key="1">
    <citation type="submission" date="2007-06" db="EMBL/GenBank/DDBJ databases">
        <authorList>
            <person name="Shimkets L."/>
            <person name="Ferriera S."/>
            <person name="Johnson J."/>
            <person name="Kravitz S."/>
            <person name="Beeson K."/>
            <person name="Sutton G."/>
            <person name="Rogers Y.-H."/>
            <person name="Friedman R."/>
            <person name="Frazier M."/>
            <person name="Venter J.C."/>
        </authorList>
    </citation>
    <scope>NUCLEOTIDE SEQUENCE [LARGE SCALE GENOMIC DNA]</scope>
    <source>
        <strain evidence="2 3">SIR-1</strain>
    </source>
</reference>
<protein>
    <submittedName>
        <fullName evidence="2">Uncharacterized protein</fullName>
    </submittedName>
</protein>
<name>A6GER1_9BACT</name>
<organism evidence="2 3">
    <name type="scientific">Plesiocystis pacifica SIR-1</name>
    <dbReference type="NCBI Taxonomy" id="391625"/>
    <lineage>
        <taxon>Bacteria</taxon>
        <taxon>Pseudomonadati</taxon>
        <taxon>Myxococcota</taxon>
        <taxon>Polyangia</taxon>
        <taxon>Nannocystales</taxon>
        <taxon>Nannocystaceae</taxon>
        <taxon>Plesiocystis</taxon>
    </lineage>
</organism>
<comment type="caution">
    <text evidence="2">The sequence shown here is derived from an EMBL/GenBank/DDBJ whole genome shotgun (WGS) entry which is preliminary data.</text>
</comment>
<gene>
    <name evidence="2" type="ORF">PPSIR1_13405</name>
</gene>
<dbReference type="Proteomes" id="UP000005801">
    <property type="component" value="Unassembled WGS sequence"/>
</dbReference>
<evidence type="ECO:0000313" key="2">
    <source>
        <dbReference type="EMBL" id="EDM75644.1"/>
    </source>
</evidence>
<dbReference type="EMBL" id="ABCS01000085">
    <property type="protein sequence ID" value="EDM75644.1"/>
    <property type="molecule type" value="Genomic_DNA"/>
</dbReference>
<dbReference type="SUPFAM" id="SSF50969">
    <property type="entry name" value="YVTN repeat-like/Quinoprotein amine dehydrogenase"/>
    <property type="match status" value="1"/>
</dbReference>
<evidence type="ECO:0000313" key="3">
    <source>
        <dbReference type="Proteomes" id="UP000005801"/>
    </source>
</evidence>
<proteinExistence type="predicted"/>
<accession>A6GER1</accession>
<keyword evidence="3" id="KW-1185">Reference proteome</keyword>
<evidence type="ECO:0000256" key="1">
    <source>
        <dbReference type="SAM" id="MobiDB-lite"/>
    </source>
</evidence>
<dbReference type="InterPro" id="IPR011044">
    <property type="entry name" value="Quino_amine_DH_bsu"/>
</dbReference>
<dbReference type="eggNOG" id="ENOG50316TT">
    <property type="taxonomic scope" value="Bacteria"/>
</dbReference>
<dbReference type="AlphaFoldDB" id="A6GER1"/>
<sequence length="371" mass="38925">MACTPEDPVEAPTTAGEGADEVGTSEDTGTETDSSEAEITETDTETDTGAQECACAPGTDLIYVVSKFGDIWTYDPPTDTFAEVGPITCGSGLVYSMAVDHDGRGWVLDLDTRDLFTVDLAAPQNCAEPPWVPGNGGFNYFGMGFVSHDTLEVCEKLYLHSYSGSGPFSEGEDLGSLAVYDPADGSLETLASIDFDGGEIDGTGDGRLFAFAGENPVKLVEYDRESGEALTVLPLEGLDKTSASAFAFHSGDIYLFTEADAPECADCLEGCSEEYAACLEDPECAEALDCALTQGEVTDECGGLIYASVQDCMAGTCHDACFPIGGKLSQVHRLDWDESEGNGKALSLVHPLAPLRIVGAGTSICAPLQVP</sequence>
<feature type="compositionally biased region" description="Acidic residues" evidence="1">
    <location>
        <begin position="18"/>
        <end position="46"/>
    </location>
</feature>
<feature type="region of interest" description="Disordered" evidence="1">
    <location>
        <begin position="1"/>
        <end position="51"/>
    </location>
</feature>